<comment type="caution">
    <text evidence="2">The sequence shown here is derived from an EMBL/GenBank/DDBJ whole genome shotgun (WGS) entry which is preliminary data.</text>
</comment>
<feature type="region of interest" description="Disordered" evidence="1">
    <location>
        <begin position="45"/>
        <end position="68"/>
    </location>
</feature>
<evidence type="ECO:0000256" key="1">
    <source>
        <dbReference type="SAM" id="MobiDB-lite"/>
    </source>
</evidence>
<feature type="non-terminal residue" evidence="2">
    <location>
        <position position="1"/>
    </location>
</feature>
<dbReference type="AlphaFoldDB" id="A0A371FN05"/>
<evidence type="ECO:0000313" key="2">
    <source>
        <dbReference type="EMBL" id="RDX79718.1"/>
    </source>
</evidence>
<organism evidence="2 3">
    <name type="scientific">Mucuna pruriens</name>
    <name type="common">Velvet bean</name>
    <name type="synonym">Dolichos pruriens</name>
    <dbReference type="NCBI Taxonomy" id="157652"/>
    <lineage>
        <taxon>Eukaryota</taxon>
        <taxon>Viridiplantae</taxon>
        <taxon>Streptophyta</taxon>
        <taxon>Embryophyta</taxon>
        <taxon>Tracheophyta</taxon>
        <taxon>Spermatophyta</taxon>
        <taxon>Magnoliopsida</taxon>
        <taxon>eudicotyledons</taxon>
        <taxon>Gunneridae</taxon>
        <taxon>Pentapetalae</taxon>
        <taxon>rosids</taxon>
        <taxon>fabids</taxon>
        <taxon>Fabales</taxon>
        <taxon>Fabaceae</taxon>
        <taxon>Papilionoideae</taxon>
        <taxon>50 kb inversion clade</taxon>
        <taxon>NPAAA clade</taxon>
        <taxon>indigoferoid/millettioid clade</taxon>
        <taxon>Phaseoleae</taxon>
        <taxon>Mucuna</taxon>
    </lineage>
</organism>
<evidence type="ECO:0000313" key="3">
    <source>
        <dbReference type="Proteomes" id="UP000257109"/>
    </source>
</evidence>
<sequence length="68" mass="7503">MPNPDEKMFVATFVKGLCAKTMAKIRSRAAFHIEAEEVMVAKRVTKKRDCSSGSGSHSSKTFLKPKSN</sequence>
<gene>
    <name evidence="2" type="ORF">CR513_39826</name>
</gene>
<proteinExistence type="predicted"/>
<dbReference type="EMBL" id="QJKJ01008453">
    <property type="protein sequence ID" value="RDX79718.1"/>
    <property type="molecule type" value="Genomic_DNA"/>
</dbReference>
<name>A0A371FN05_MUCPR</name>
<reference evidence="2" key="1">
    <citation type="submission" date="2018-05" db="EMBL/GenBank/DDBJ databases">
        <title>Draft genome of Mucuna pruriens seed.</title>
        <authorList>
            <person name="Nnadi N.E."/>
            <person name="Vos R."/>
            <person name="Hasami M.H."/>
            <person name="Devisetty U.K."/>
            <person name="Aguiy J.C."/>
        </authorList>
    </citation>
    <scope>NUCLEOTIDE SEQUENCE [LARGE SCALE GENOMIC DNA]</scope>
    <source>
        <strain evidence="2">JCA_2017</strain>
    </source>
</reference>
<accession>A0A371FN05</accession>
<protein>
    <submittedName>
        <fullName evidence="2">Uncharacterized protein</fullName>
    </submittedName>
</protein>
<keyword evidence="3" id="KW-1185">Reference proteome</keyword>
<dbReference type="Proteomes" id="UP000257109">
    <property type="component" value="Unassembled WGS sequence"/>
</dbReference>